<evidence type="ECO:0000256" key="1">
    <source>
        <dbReference type="SAM" id="SignalP"/>
    </source>
</evidence>
<proteinExistence type="predicted"/>
<dbReference type="WBParaSite" id="PEQ_0000606901-mRNA-1">
    <property type="protein sequence ID" value="PEQ_0000606901-mRNA-1"/>
    <property type="gene ID" value="PEQ_0000606901"/>
</dbReference>
<protein>
    <submittedName>
        <fullName evidence="3">HTH psq-type domain-containing protein</fullName>
    </submittedName>
</protein>
<evidence type="ECO:0000313" key="2">
    <source>
        <dbReference type="Proteomes" id="UP000887564"/>
    </source>
</evidence>
<sequence>MLYELSLFMDILKVLAENVSTAEAAKRCGVSASTIQPYVTKARSCLEQSAVALTRIKKPEVLVKDRNGLPTEVASDEEVKSVVEKLLSSCSARNTRREKLLSA</sequence>
<name>A0A914RVN2_PAREQ</name>
<feature type="signal peptide" evidence="1">
    <location>
        <begin position="1"/>
        <end position="16"/>
    </location>
</feature>
<feature type="chain" id="PRO_5036919224" evidence="1">
    <location>
        <begin position="17"/>
        <end position="103"/>
    </location>
</feature>
<organism evidence="2 3">
    <name type="scientific">Parascaris equorum</name>
    <name type="common">Equine roundworm</name>
    <dbReference type="NCBI Taxonomy" id="6256"/>
    <lineage>
        <taxon>Eukaryota</taxon>
        <taxon>Metazoa</taxon>
        <taxon>Ecdysozoa</taxon>
        <taxon>Nematoda</taxon>
        <taxon>Chromadorea</taxon>
        <taxon>Rhabditida</taxon>
        <taxon>Spirurina</taxon>
        <taxon>Ascaridomorpha</taxon>
        <taxon>Ascaridoidea</taxon>
        <taxon>Ascarididae</taxon>
        <taxon>Parascaris</taxon>
    </lineage>
</organism>
<dbReference type="Proteomes" id="UP000887564">
    <property type="component" value="Unplaced"/>
</dbReference>
<evidence type="ECO:0000313" key="3">
    <source>
        <dbReference type="WBParaSite" id="PEQ_0000606901-mRNA-1"/>
    </source>
</evidence>
<keyword evidence="1" id="KW-0732">Signal</keyword>
<keyword evidence="2" id="KW-1185">Reference proteome</keyword>
<dbReference type="AlphaFoldDB" id="A0A914RVN2"/>
<reference evidence="3" key="1">
    <citation type="submission" date="2022-11" db="UniProtKB">
        <authorList>
            <consortium name="WormBaseParasite"/>
        </authorList>
    </citation>
    <scope>IDENTIFICATION</scope>
</reference>
<accession>A0A914RVN2</accession>